<name>A0A158QDM2_HYMDI</name>
<evidence type="ECO:0000256" key="1">
    <source>
        <dbReference type="SAM" id="Coils"/>
    </source>
</evidence>
<evidence type="ECO:0000313" key="4">
    <source>
        <dbReference type="Proteomes" id="UP000274504"/>
    </source>
</evidence>
<sequence>MTITRRGSGNLQLDPSILHLNSNELNENINHNSSVSDINVTKPEECDSKLNRSTKMEVGHKDVYIARPSKGLISSHQGGSPSLTRSFSMNEFDDVELVFTPKMKQVYKPLSALTGCNPKINKDNGSLERKQSSPMKGGYLHEQSFLTINSFVVECSTTTTSHRESLDSARITNVRVKHDSNDSTSDSKTEPGANLIATTDKIPPLTCVREYTETKSFIAPVTLSQNIFHSYLLKDKVVYLEFSGADQWVLSNNSDPKVKQILSSGLCFCTTASEILPIQQVETDQLSKFHGSYQMAKISYLEMFKSDLIFKTVSTLTVDLCQQSQIYVFELFQPKLLKTNIETIENEIRVDPYNHHEAHWVEVKGYLCKLGDNNIVSVREYETNRYRSDAWFDVSQRHTTQNTKRNNPSSILYPPERSLSSSTTLLEESCDIPELDRVTPDISASNSAVPSSNSLTQDAVNQRVTLDLCKLKCHLLTVSPRQSSRSSSPVEGLNHESGEGSRSSSSTDIKGDQDLLKPECAFNTNLSPSSKLPVRDLKVIPRISVQDESQNDKSNPLLIGKVINLHNPDETLGGSKLSIVNSKDPRTIDSNNTDDSCILIPEGYPGGLKATSKTNDIYLNCKAVHSLQINKPLERTFEMEDWEISEKSVRSPVHIRKQTGELKIPIAISPCASPKNITTNATRTSASEAEAKTDNEYNMVADKDKEEIKKQEVADKDDQEVSVNDQKKGIPISKIGSICTDKNEIKQNFGRKSVKKLKKWKSRGSRKHRQSRCKDGRSTSSSSDYLHQGHRYKHRRRLPPHGYPASSPSSYVPYLFPSYPYYPPPYLPPLLPQQNCMVSSPPRQPIMMIDPCACPEHHSSRHRHRHKPRRSSRHHYCRYRKASSSKHQLKKEVNMDKETDASVTQNRIFNESNDGSSRAEFYPTLNTFPNARSQLPLSNPVSQPSPLPSHPLNESPRGTYQLPEANQPHFNPFKGHSLQNEPSNYMETRPSRISSPIRRDSPSNSNLCSSIMVPNRDNQPQSTWSPQMQRSSESMIPNTFTTLPQCCRMSQNNQPREPLRKIMCRKVDQVPMPFLPVRNDKIDGPQMICSGDKFGLFRLPTTSEEYATCERRFDWLQSEKNILERSLSRLEMERDIGSPQRLKSRQKETCITNSLNQVEREMSALRLVMKKYANEKRKFRRLKN</sequence>
<feature type="coiled-coil region" evidence="1">
    <location>
        <begin position="1113"/>
        <end position="1175"/>
    </location>
</feature>
<feature type="region of interest" description="Disordered" evidence="2">
    <location>
        <begin position="480"/>
        <end position="512"/>
    </location>
</feature>
<evidence type="ECO:0000256" key="2">
    <source>
        <dbReference type="SAM" id="MobiDB-lite"/>
    </source>
</evidence>
<keyword evidence="1" id="KW-0175">Coiled coil</keyword>
<feature type="compositionally biased region" description="Polar residues" evidence="2">
    <location>
        <begin position="397"/>
        <end position="410"/>
    </location>
</feature>
<feature type="compositionally biased region" description="Polar residues" evidence="2">
    <location>
        <begin position="977"/>
        <end position="986"/>
    </location>
</feature>
<dbReference type="EMBL" id="UYSG01000967">
    <property type="protein sequence ID" value="VDL30115.1"/>
    <property type="molecule type" value="Genomic_DNA"/>
</dbReference>
<reference evidence="5" key="1">
    <citation type="submission" date="2016-04" db="UniProtKB">
        <authorList>
            <consortium name="WormBaseParasite"/>
        </authorList>
    </citation>
    <scope>IDENTIFICATION</scope>
</reference>
<feature type="compositionally biased region" description="Basic residues" evidence="2">
    <location>
        <begin position="754"/>
        <end position="771"/>
    </location>
</feature>
<protein>
    <submittedName>
        <fullName evidence="5">Tudor domain-containing protein</fullName>
    </submittedName>
</protein>
<feature type="compositionally biased region" description="Polar residues" evidence="2">
    <location>
        <begin position="924"/>
        <end position="942"/>
    </location>
</feature>
<feature type="compositionally biased region" description="Basic residues" evidence="2">
    <location>
        <begin position="859"/>
        <end position="889"/>
    </location>
</feature>
<dbReference type="WBParaSite" id="HDID_0000329301-mRNA-1">
    <property type="protein sequence ID" value="HDID_0000329301-mRNA-1"/>
    <property type="gene ID" value="HDID_0000329301"/>
</dbReference>
<feature type="compositionally biased region" description="Polar residues" evidence="2">
    <location>
        <begin position="1016"/>
        <end position="1031"/>
    </location>
</feature>
<reference evidence="3 4" key="2">
    <citation type="submission" date="2018-11" db="EMBL/GenBank/DDBJ databases">
        <authorList>
            <consortium name="Pathogen Informatics"/>
        </authorList>
    </citation>
    <scope>NUCLEOTIDE SEQUENCE [LARGE SCALE GENOMIC DNA]</scope>
</reference>
<organism evidence="5">
    <name type="scientific">Hymenolepis diminuta</name>
    <name type="common">Rat tapeworm</name>
    <dbReference type="NCBI Taxonomy" id="6216"/>
    <lineage>
        <taxon>Eukaryota</taxon>
        <taxon>Metazoa</taxon>
        <taxon>Spiralia</taxon>
        <taxon>Lophotrochozoa</taxon>
        <taxon>Platyhelminthes</taxon>
        <taxon>Cestoda</taxon>
        <taxon>Eucestoda</taxon>
        <taxon>Cyclophyllidea</taxon>
        <taxon>Hymenolepididae</taxon>
        <taxon>Hymenolepis</taxon>
    </lineage>
</organism>
<feature type="compositionally biased region" description="Basic and acidic residues" evidence="2">
    <location>
        <begin position="706"/>
        <end position="716"/>
    </location>
</feature>
<feature type="compositionally biased region" description="Basic residues" evidence="2">
    <location>
        <begin position="788"/>
        <end position="799"/>
    </location>
</feature>
<feature type="region of interest" description="Disordered" evidence="2">
    <location>
        <begin position="397"/>
        <end position="418"/>
    </location>
</feature>
<evidence type="ECO:0000313" key="3">
    <source>
        <dbReference type="EMBL" id="VDL30115.1"/>
    </source>
</evidence>
<dbReference type="AlphaFoldDB" id="A0A158QDM2"/>
<dbReference type="Proteomes" id="UP000274504">
    <property type="component" value="Unassembled WGS sequence"/>
</dbReference>
<feature type="compositionally biased region" description="Low complexity" evidence="2">
    <location>
        <begin position="480"/>
        <end position="489"/>
    </location>
</feature>
<gene>
    <name evidence="3" type="ORF">HDID_LOCUS3291</name>
</gene>
<feature type="region of interest" description="Disordered" evidence="2">
    <location>
        <begin position="856"/>
        <end position="964"/>
    </location>
</feature>
<feature type="region of interest" description="Disordered" evidence="2">
    <location>
        <begin position="754"/>
        <end position="807"/>
    </location>
</feature>
<feature type="compositionally biased region" description="Low complexity" evidence="2">
    <location>
        <begin position="991"/>
        <end position="1006"/>
    </location>
</feature>
<feature type="region of interest" description="Disordered" evidence="2">
    <location>
        <begin position="977"/>
        <end position="1031"/>
    </location>
</feature>
<accession>A0A158QDM2</accession>
<feature type="region of interest" description="Disordered" evidence="2">
    <location>
        <begin position="706"/>
        <end position="727"/>
    </location>
</feature>
<evidence type="ECO:0000313" key="5">
    <source>
        <dbReference type="WBParaSite" id="HDID_0000329301-mRNA-1"/>
    </source>
</evidence>
<feature type="compositionally biased region" description="Basic and acidic residues" evidence="2">
    <location>
        <begin position="890"/>
        <end position="900"/>
    </location>
</feature>
<feature type="compositionally biased region" description="Polar residues" evidence="2">
    <location>
        <begin position="901"/>
        <end position="916"/>
    </location>
</feature>
<proteinExistence type="predicted"/>
<dbReference type="OrthoDB" id="6257969at2759"/>